<feature type="domain" description="SbsA Ig-like" evidence="2">
    <location>
        <begin position="33"/>
        <end position="112"/>
    </location>
</feature>
<dbReference type="Pfam" id="PF13205">
    <property type="entry name" value="Big_5"/>
    <property type="match status" value="1"/>
</dbReference>
<name>A0A1I5GY34_9FIRM</name>
<reference evidence="3 4" key="1">
    <citation type="submission" date="2016-10" db="EMBL/GenBank/DDBJ databases">
        <authorList>
            <person name="de Groot N.N."/>
        </authorList>
    </citation>
    <scope>NUCLEOTIDE SEQUENCE [LARGE SCALE GENOMIC DNA]</scope>
    <source>
        <strain evidence="3 4">DSM 1283</strain>
    </source>
</reference>
<evidence type="ECO:0000313" key="3">
    <source>
        <dbReference type="EMBL" id="SFO40790.1"/>
    </source>
</evidence>
<dbReference type="InterPro" id="IPR032812">
    <property type="entry name" value="SbsA_Ig"/>
</dbReference>
<sequence>MYSNYIKIESVSDEAQDKVRQTLKFPTGDFVWRVKFSAPLNPATVNNRNLYVTSLNKTPLKTNIRYDSINQYIEIEPLEPYSQNESYILTVTTDVRSQKGQYLKNQVQIQFRL</sequence>
<evidence type="ECO:0000256" key="1">
    <source>
        <dbReference type="ARBA" id="ARBA00022729"/>
    </source>
</evidence>
<keyword evidence="1" id="KW-0732">Signal</keyword>
<keyword evidence="4" id="KW-1185">Reference proteome</keyword>
<dbReference type="Gene3D" id="2.60.40.1220">
    <property type="match status" value="1"/>
</dbReference>
<accession>A0A1I5GY34</accession>
<evidence type="ECO:0000313" key="4">
    <source>
        <dbReference type="Proteomes" id="UP000198806"/>
    </source>
</evidence>
<dbReference type="RefSeq" id="WP_170848004.1">
    <property type="nucleotide sequence ID" value="NZ_BAABFM010000007.1"/>
</dbReference>
<dbReference type="AlphaFoldDB" id="A0A1I5GY34"/>
<evidence type="ECO:0000259" key="2">
    <source>
        <dbReference type="Pfam" id="PF13205"/>
    </source>
</evidence>
<dbReference type="EMBL" id="FOWD01000023">
    <property type="protein sequence ID" value="SFO40790.1"/>
    <property type="molecule type" value="Genomic_DNA"/>
</dbReference>
<protein>
    <submittedName>
        <fullName evidence="3">Ig-like domain-containing protein</fullName>
    </submittedName>
</protein>
<organism evidence="3 4">
    <name type="scientific">Anaerocolumna aminovalerica</name>
    <dbReference type="NCBI Taxonomy" id="1527"/>
    <lineage>
        <taxon>Bacteria</taxon>
        <taxon>Bacillati</taxon>
        <taxon>Bacillota</taxon>
        <taxon>Clostridia</taxon>
        <taxon>Lachnospirales</taxon>
        <taxon>Lachnospiraceae</taxon>
        <taxon>Anaerocolumna</taxon>
    </lineage>
</organism>
<dbReference type="InterPro" id="IPR014755">
    <property type="entry name" value="Cu-Rt/internalin_Ig-like"/>
</dbReference>
<gene>
    <name evidence="3" type="ORF">SAMN04489757_12355</name>
</gene>
<dbReference type="Proteomes" id="UP000198806">
    <property type="component" value="Unassembled WGS sequence"/>
</dbReference>
<proteinExistence type="predicted"/>